<feature type="domain" description="VWFD" evidence="8">
    <location>
        <begin position="1233"/>
        <end position="1413"/>
    </location>
</feature>
<evidence type="ECO:0000256" key="6">
    <source>
        <dbReference type="SAM" id="MobiDB-lite"/>
    </source>
</evidence>
<reference evidence="9 10" key="1">
    <citation type="journal article" date="2019" name="PLoS Biol.">
        <title>Sex chromosomes control vertical transmission of feminizing Wolbachia symbionts in an isopod.</title>
        <authorList>
            <person name="Becking T."/>
            <person name="Chebbi M.A."/>
            <person name="Giraud I."/>
            <person name="Moumen B."/>
            <person name="Laverre T."/>
            <person name="Caubet Y."/>
            <person name="Peccoud J."/>
            <person name="Gilbert C."/>
            <person name="Cordaux R."/>
        </authorList>
    </citation>
    <scope>NUCLEOTIDE SEQUENCE [LARGE SCALE GENOMIC DNA]</scope>
    <source>
        <strain evidence="9">ANa2</strain>
        <tissue evidence="9">Whole body excluding digestive tract and cuticle</tissue>
    </source>
</reference>
<comment type="caution">
    <text evidence="9">The sequence shown here is derived from an EMBL/GenBank/DDBJ whole genome shotgun (WGS) entry which is preliminary data.</text>
</comment>
<evidence type="ECO:0000313" key="10">
    <source>
        <dbReference type="Proteomes" id="UP000326759"/>
    </source>
</evidence>
<dbReference type="Gene3D" id="2.30.230.10">
    <property type="entry name" value="Lipovitellin, beta-sheet shell regions, chain A"/>
    <property type="match status" value="1"/>
</dbReference>
<dbReference type="InterPro" id="IPR015816">
    <property type="entry name" value="Vitellinogen_b-sht_N"/>
</dbReference>
<comment type="caution">
    <text evidence="5">Lacks conserved residue(s) required for the propagation of feature annotation.</text>
</comment>
<dbReference type="GO" id="GO:0045735">
    <property type="term" value="F:nutrient reservoir activity"/>
    <property type="evidence" value="ECO:0007669"/>
    <property type="project" value="UniProtKB-KW"/>
</dbReference>
<dbReference type="SMART" id="SM01169">
    <property type="entry name" value="DUF1943"/>
    <property type="match status" value="1"/>
</dbReference>
<dbReference type="InterPro" id="IPR015819">
    <property type="entry name" value="Lipid_transp_b-sht_shell"/>
</dbReference>
<feature type="domain" description="Vitellogenin" evidence="7">
    <location>
        <begin position="1"/>
        <end position="715"/>
    </location>
</feature>
<dbReference type="InterPro" id="IPR050733">
    <property type="entry name" value="Vitellogenin/Apolipophorin"/>
</dbReference>
<evidence type="ECO:0000256" key="3">
    <source>
        <dbReference type="ARBA" id="ARBA00023157"/>
    </source>
</evidence>
<dbReference type="SMART" id="SM00638">
    <property type="entry name" value="LPD_N"/>
    <property type="match status" value="1"/>
</dbReference>
<dbReference type="Gene3D" id="2.20.80.10">
    <property type="entry name" value="Lipovitellin-phosvitin complex, chain A, domain 4"/>
    <property type="match status" value="1"/>
</dbReference>
<dbReference type="InterPro" id="IPR001747">
    <property type="entry name" value="Vitellogenin_N"/>
</dbReference>
<keyword evidence="3" id="KW-1015">Disulfide bond</keyword>
<dbReference type="PANTHER" id="PTHR23345:SF15">
    <property type="entry name" value="VITELLOGENIN 1-RELATED"/>
    <property type="match status" value="1"/>
</dbReference>
<evidence type="ECO:0000256" key="2">
    <source>
        <dbReference type="ARBA" id="ARBA00022761"/>
    </source>
</evidence>
<dbReference type="EMBL" id="SEYY01000807">
    <property type="protein sequence ID" value="KAB7506438.1"/>
    <property type="molecule type" value="Genomic_DNA"/>
</dbReference>
<dbReference type="OrthoDB" id="160294at2759"/>
<dbReference type="PANTHER" id="PTHR23345">
    <property type="entry name" value="VITELLOGENIN-RELATED"/>
    <property type="match status" value="1"/>
</dbReference>
<feature type="non-terminal residue" evidence="9">
    <location>
        <position position="1532"/>
    </location>
</feature>
<evidence type="ECO:0000259" key="7">
    <source>
        <dbReference type="PROSITE" id="PS51211"/>
    </source>
</evidence>
<evidence type="ECO:0000256" key="5">
    <source>
        <dbReference type="PROSITE-ProRule" id="PRU00557"/>
    </source>
</evidence>
<dbReference type="InterPro" id="IPR015255">
    <property type="entry name" value="Vitellinogen_open_b-sht"/>
</dbReference>
<evidence type="ECO:0000256" key="4">
    <source>
        <dbReference type="ARBA" id="ARBA00023180"/>
    </source>
</evidence>
<keyword evidence="10" id="KW-1185">Reference proteome</keyword>
<dbReference type="PROSITE" id="PS51233">
    <property type="entry name" value="VWFD"/>
    <property type="match status" value="1"/>
</dbReference>
<evidence type="ECO:0000256" key="1">
    <source>
        <dbReference type="ARBA" id="ARBA00022729"/>
    </source>
</evidence>
<dbReference type="GO" id="GO:0005319">
    <property type="term" value="F:lipid transporter activity"/>
    <property type="evidence" value="ECO:0007669"/>
    <property type="project" value="InterPro"/>
</dbReference>
<dbReference type="SUPFAM" id="SSF48431">
    <property type="entry name" value="Lipovitellin-phosvitin complex, superhelical domain"/>
    <property type="match status" value="1"/>
</dbReference>
<dbReference type="Gene3D" id="1.25.10.20">
    <property type="entry name" value="Vitellinogen, superhelical"/>
    <property type="match status" value="1"/>
</dbReference>
<dbReference type="InterPro" id="IPR001846">
    <property type="entry name" value="VWF_type-D"/>
</dbReference>
<keyword evidence="4" id="KW-0325">Glycoprotein</keyword>
<evidence type="ECO:0000259" key="8">
    <source>
        <dbReference type="PROSITE" id="PS51233"/>
    </source>
</evidence>
<dbReference type="Pfam" id="PF01347">
    <property type="entry name" value="Vitellogenin_N"/>
    <property type="match status" value="1"/>
</dbReference>
<gene>
    <name evidence="9" type="primary">CLOT_1</name>
    <name evidence="9" type="ORF">Anas_06426</name>
</gene>
<feature type="region of interest" description="Disordered" evidence="6">
    <location>
        <begin position="1505"/>
        <end position="1532"/>
    </location>
</feature>
<keyword evidence="1" id="KW-0732">Signal</keyword>
<name>A0A5N5TJV6_9CRUS</name>
<keyword evidence="2" id="KW-0758">Storage protein</keyword>
<dbReference type="PROSITE" id="PS51211">
    <property type="entry name" value="VITELLOGENIN"/>
    <property type="match status" value="1"/>
</dbReference>
<evidence type="ECO:0000313" key="9">
    <source>
        <dbReference type="EMBL" id="KAB7506438.1"/>
    </source>
</evidence>
<accession>A0A5N5TJV6</accession>
<organism evidence="9 10">
    <name type="scientific">Armadillidium nasatum</name>
    <dbReference type="NCBI Taxonomy" id="96803"/>
    <lineage>
        <taxon>Eukaryota</taxon>
        <taxon>Metazoa</taxon>
        <taxon>Ecdysozoa</taxon>
        <taxon>Arthropoda</taxon>
        <taxon>Crustacea</taxon>
        <taxon>Multicrustacea</taxon>
        <taxon>Malacostraca</taxon>
        <taxon>Eumalacostraca</taxon>
        <taxon>Peracarida</taxon>
        <taxon>Isopoda</taxon>
        <taxon>Oniscidea</taxon>
        <taxon>Crinocheta</taxon>
        <taxon>Armadillidiidae</taxon>
        <taxon>Armadillidium</taxon>
    </lineage>
</organism>
<sequence>MKEKTQALAKLTDIEVGEYNDDHKYFRQRQPVSFSYQSIPDPHRKALEQPFVVYFLEESGQVMHVPNSDVEFVTNIRKSIVEMLRIEPILANFGGIRGDQLSKYISDGRAPEAFTVEEESILGRCESEYTLKKLELGDHFEEKKMIEKHLKKDVQSKSSPRSRTSNIPKLEEDEYILMRTINFDKCRDIVIQQHAGGANMSHEGYSQFRAVHSRSSVSIHYLRGQPGSFRVDLALMEGDVIVNPFGFKTEKLQASTKQALLLESAQPIRKSLILPRNLRPIKSWRYEVASPHSPPEGKGKQWVNYHNKNDKYYPVSFLSSAGIPFSSQDIQNYQKLLDKTVQEFYSEPSSPSPEDPSPKMTKASLATTRLYAMTHLMRVLPIDKIRELFSKTFENRDVDSQRKQTFLIDVAAASGASAPIKVLLEKMEKQEISPERIASIFLTLPNNLYSPSVIPELMEYVKRLNIETNPLLTSSALINFASLAERVCINHKKINYTIPYALFGRENCDPAQILSDFLPFLEEKAKSASKYHERAIYLQAISNLGSPEIINILKPYIYGKNDKNLHVRSIAIYGLSNLRLPDSAREKVFETLMAVVDNFLEPRELRQVAFWTLVTWHPSASWWQRMASSTWTEFSRNFATFVSLTVQSLAKSTEPHLKHQSRIASFVLPLLKPYSPSLHLSYNRIYSRYDPQSKIGLNFDFSTIESRDDSLPFQIRTSLQENFGDLFIHLFENLYQYIPINNGERVIRELLSGVEIHATKYLNPIDLEFFLPTEIGLPLRGQAVMPTVNLGEADVKLVAPGLQNPTLKDLLKHDNLSLRFKSNYKYSSKLIVKLTVLSPLNQKVTEAGVENYAEMNLPFYGDLSLNRSNEIKNISLSVSPHTQRKFPIFHQHNIPFTMLRNIAPDDWMKDYKVIGVEKNRKPLLKVQNQFEQSYTGIASEVNYSGDVPYPFTSGFLLDYLRKPEQQGKLLISPVTKQWQYSLSWDPSSSESRNVTLALSYVRAQPSQNNYEVAIPDFSVNDDPQQRLQKLKQISKELKIHGLNAQLFFNSNDFRRYEIVLGFAEELRLLKTTTGNKKYRMVTAVLASKGTFKISEEREKLVLEELYRDPPVEFQTAAVYDVGTLDIEFSKDKIPKSILNASYSLQQFIEGALFPHGYYNNMFSGEPNKIRIETKSPVWSKKYSFSVETPQKHSIFSEIHVPYFATKIVRPTGLKTTSDKITDDSLLISIDPYNMCYFRNDSIKTFDRIKYKTVQRACWATLVLNHHNASDFVLRARWDTHGVPQAQLKLPDGSIQIDVDYRKVVINGKEMADNENEVLVKDPSGRIIIIVDRIPDGYKVRYLDRLTIFPYPNEIRIAPSKQINTKPATLRGLCGDYDSSYAYDKTGPKECIYTNSNNDLFQFSWTTTEGDGCDSKEVEQMQSKVHNYQKTCTHRPSTDNTEKITNVYGFVEDEDCILLIYPVVPCYVQVYGWCAAYEPQRVCKEDCFVKAFEPMNIKGGFWPSDQVPADVQEGEERGYNYQPPAEKATSYRK</sequence>
<dbReference type="Proteomes" id="UP000326759">
    <property type="component" value="Unassembled WGS sequence"/>
</dbReference>
<dbReference type="Pfam" id="PF09172">
    <property type="entry name" value="Vit_open_b-sht"/>
    <property type="match status" value="1"/>
</dbReference>
<dbReference type="InterPro" id="IPR011030">
    <property type="entry name" value="Lipovitellin_superhlx_dom"/>
</dbReference>
<dbReference type="SUPFAM" id="SSF56968">
    <property type="entry name" value="Lipovitellin-phosvitin complex, beta-sheet shell regions"/>
    <property type="match status" value="2"/>
</dbReference>
<protein>
    <submittedName>
        <fullName evidence="9">Hemolymph clottable protein</fullName>
    </submittedName>
</protein>
<proteinExistence type="predicted"/>